<dbReference type="EMBL" id="LIHL02000003">
    <property type="protein sequence ID" value="KAF5476177.1"/>
    <property type="molecule type" value="Genomic_DNA"/>
</dbReference>
<reference evidence="5" key="1">
    <citation type="submission" date="2015-10" db="EMBL/GenBank/DDBJ databases">
        <authorList>
            <person name="Martinez-Garcia P.J."/>
            <person name="Crepeau M.W."/>
            <person name="Puiu D."/>
            <person name="Gonzalez-Ibeas D."/>
            <person name="Whalen J."/>
            <person name="Stevens K."/>
            <person name="Paul R."/>
            <person name="Butterfield T."/>
            <person name="Britton M."/>
            <person name="Reagan R."/>
            <person name="Chakraborty S."/>
            <person name="Walawage S.L."/>
            <person name="Vasquez-Gross H.A."/>
            <person name="Cardeno C."/>
            <person name="Famula R."/>
            <person name="Pratt K."/>
            <person name="Kuruganti S."/>
            <person name="Aradhya M.K."/>
            <person name="Leslie C.A."/>
            <person name="Dandekar A.M."/>
            <person name="Salzberg S.L."/>
            <person name="Wegrzyn J.L."/>
            <person name="Langley C.H."/>
            <person name="Neale D.B."/>
        </authorList>
    </citation>
    <scope>NUCLEOTIDE SEQUENCE</scope>
    <source>
        <tissue evidence="5">Leaves</tissue>
    </source>
</reference>
<dbReference type="PANTHER" id="PTHR11527">
    <property type="entry name" value="HEAT-SHOCK PROTEIN 20 FAMILY MEMBER"/>
    <property type="match status" value="1"/>
</dbReference>
<dbReference type="Gene3D" id="2.60.40.790">
    <property type="match status" value="1"/>
</dbReference>
<dbReference type="InterPro" id="IPR008978">
    <property type="entry name" value="HSP20-like_chaperone"/>
</dbReference>
<comment type="similarity">
    <text evidence="2 3">Belongs to the small heat shock protein (HSP20) family.</text>
</comment>
<dbReference type="SUPFAM" id="SSF49764">
    <property type="entry name" value="HSP20-like chaperones"/>
    <property type="match status" value="1"/>
</dbReference>
<dbReference type="InterPro" id="IPR002068">
    <property type="entry name" value="A-crystallin/Hsp20_dom"/>
</dbReference>
<comment type="caution">
    <text evidence="5">The sequence shown here is derived from an EMBL/GenBank/DDBJ whole genome shotgun (WGS) entry which is preliminary data.</text>
</comment>
<accession>A0A833XS28</accession>
<evidence type="ECO:0000256" key="3">
    <source>
        <dbReference type="RuleBase" id="RU003616"/>
    </source>
</evidence>
<feature type="non-terminal residue" evidence="5">
    <location>
        <position position="1"/>
    </location>
</feature>
<gene>
    <name evidence="5" type="ORF">F2P56_007912</name>
</gene>
<dbReference type="AlphaFoldDB" id="A0A833XS28"/>
<evidence type="ECO:0000259" key="4">
    <source>
        <dbReference type="PROSITE" id="PS01031"/>
    </source>
</evidence>
<reference evidence="5" key="2">
    <citation type="submission" date="2020-03" db="EMBL/GenBank/DDBJ databases">
        <title>Walnut 2.0.</title>
        <authorList>
            <person name="Marrano A."/>
            <person name="Britton M."/>
            <person name="Zimin A.V."/>
            <person name="Zaini P.A."/>
            <person name="Workman R."/>
            <person name="Puiu D."/>
            <person name="Bianco L."/>
            <person name="Allen B.J."/>
            <person name="Troggio M."/>
            <person name="Leslie C.A."/>
            <person name="Timp W."/>
            <person name="Dendekar A."/>
            <person name="Salzberg S.L."/>
            <person name="Neale D.B."/>
        </authorList>
    </citation>
    <scope>NUCLEOTIDE SEQUENCE</scope>
    <source>
        <tissue evidence="5">Leaves</tissue>
    </source>
</reference>
<dbReference type="CDD" id="cd06472">
    <property type="entry name" value="ACD_ScHsp26_like"/>
    <property type="match status" value="1"/>
</dbReference>
<evidence type="ECO:0000256" key="2">
    <source>
        <dbReference type="PROSITE-ProRule" id="PRU00285"/>
    </source>
</evidence>
<name>A0A833XS28_JUGRE</name>
<evidence type="ECO:0000313" key="5">
    <source>
        <dbReference type="EMBL" id="KAF5476177.1"/>
    </source>
</evidence>
<proteinExistence type="inferred from homology"/>
<dbReference type="PROSITE" id="PS01031">
    <property type="entry name" value="SHSP"/>
    <property type="match status" value="1"/>
</dbReference>
<dbReference type="Pfam" id="PF00011">
    <property type="entry name" value="HSP20"/>
    <property type="match status" value="1"/>
</dbReference>
<dbReference type="Proteomes" id="UP000619265">
    <property type="component" value="Unassembled WGS sequence"/>
</dbReference>
<dbReference type="InterPro" id="IPR031107">
    <property type="entry name" value="Small_HSP"/>
</dbReference>
<organism evidence="5 6">
    <name type="scientific">Juglans regia</name>
    <name type="common">English walnut</name>
    <dbReference type="NCBI Taxonomy" id="51240"/>
    <lineage>
        <taxon>Eukaryota</taxon>
        <taxon>Viridiplantae</taxon>
        <taxon>Streptophyta</taxon>
        <taxon>Embryophyta</taxon>
        <taxon>Tracheophyta</taxon>
        <taxon>Spermatophyta</taxon>
        <taxon>Magnoliopsida</taxon>
        <taxon>eudicotyledons</taxon>
        <taxon>Gunneridae</taxon>
        <taxon>Pentapetalae</taxon>
        <taxon>rosids</taxon>
        <taxon>fabids</taxon>
        <taxon>Fagales</taxon>
        <taxon>Juglandaceae</taxon>
        <taxon>Juglans</taxon>
    </lineage>
</organism>
<evidence type="ECO:0000313" key="6">
    <source>
        <dbReference type="Proteomes" id="UP000619265"/>
    </source>
</evidence>
<dbReference type="Gramene" id="Jr03_24800_p1">
    <property type="protein sequence ID" value="cds.Jr03_24800_p1"/>
    <property type="gene ID" value="Jr03_24800"/>
</dbReference>
<keyword evidence="1" id="KW-0346">Stress response</keyword>
<feature type="domain" description="SHSP" evidence="4">
    <location>
        <begin position="74"/>
        <end position="189"/>
    </location>
</feature>
<sequence length="189" mass="21963">ATSLAHRSVYCTFSIISHYQNNQQRYIMSIMNIPNSVFGGRSFEPLNLEAWDPFEEFHDFRRSLTIPQTSFPNETTTFVSAKVDWKETPEAHVLKISIPGLKKEEVKVEIEGDSVLCITGERKMEKKEKTERWQRTEQNSGKFVRRLRLPKNGDACKVRACLDNEVLTVTIPKEETKKHLPRYIPISDY</sequence>
<evidence type="ECO:0000256" key="1">
    <source>
        <dbReference type="ARBA" id="ARBA00023016"/>
    </source>
</evidence>
<protein>
    <recommendedName>
        <fullName evidence="4">SHSP domain-containing protein</fullName>
    </recommendedName>
</protein>